<evidence type="ECO:0000313" key="1">
    <source>
        <dbReference type="EMBL" id="AYV84785.1"/>
    </source>
</evidence>
<proteinExistence type="predicted"/>
<sequence length="240" mass="27659">MLSYSIPNAKPFKPAELAYSISDAISAGLNVKPLTQLESFTECDPLLSFHQIPLTYGYIAQTLKWQSTNIQSEDFLSNEPCYFEDSIANIYFYIESNYTKSSNGRFTYALCELFEERSTLNFMLVLRGPGRIEASDLIKQFETRGFILWPTYSPDDILKNNGSKHGTFRKFYPNSNVTYFRDDGLLRCEYNTKKGISYLKLLHSSYVDRLAKTFDALPNVLLDIICSYVLGEFQIESLYW</sequence>
<protein>
    <submittedName>
        <fullName evidence="1">Uncharacterized protein</fullName>
    </submittedName>
</protein>
<gene>
    <name evidence="1" type="ORF">Hyperionvirus39_5</name>
</gene>
<reference evidence="1" key="1">
    <citation type="submission" date="2018-10" db="EMBL/GenBank/DDBJ databases">
        <title>Hidden diversity of soil giant viruses.</title>
        <authorList>
            <person name="Schulz F."/>
            <person name="Alteio L."/>
            <person name="Goudeau D."/>
            <person name="Ryan E.M."/>
            <person name="Malmstrom R.R."/>
            <person name="Blanchard J."/>
            <person name="Woyke T."/>
        </authorList>
    </citation>
    <scope>NUCLEOTIDE SEQUENCE</scope>
    <source>
        <strain evidence="1">HYV1</strain>
    </source>
</reference>
<organism evidence="1">
    <name type="scientific">Hyperionvirus sp</name>
    <dbReference type="NCBI Taxonomy" id="2487770"/>
    <lineage>
        <taxon>Viruses</taxon>
        <taxon>Varidnaviria</taxon>
        <taxon>Bamfordvirae</taxon>
        <taxon>Nucleocytoviricota</taxon>
        <taxon>Megaviricetes</taxon>
        <taxon>Imitervirales</taxon>
        <taxon>Mimiviridae</taxon>
        <taxon>Klosneuvirinae</taxon>
    </lineage>
</organism>
<name>A0A3G5AC29_9VIRU</name>
<accession>A0A3G5AC29</accession>
<dbReference type="EMBL" id="MK072421">
    <property type="protein sequence ID" value="AYV84785.1"/>
    <property type="molecule type" value="Genomic_DNA"/>
</dbReference>